<evidence type="ECO:0000259" key="1">
    <source>
        <dbReference type="Pfam" id="PF00149"/>
    </source>
</evidence>
<reference evidence="3 5" key="2">
    <citation type="submission" date="2016-10" db="EMBL/GenBank/DDBJ databases">
        <authorList>
            <person name="Varghese N."/>
            <person name="Submissions S."/>
        </authorList>
    </citation>
    <scope>NUCLEOTIDE SEQUENCE [LARGE SCALE GENOMIC DNA]</scope>
    <source>
        <strain evidence="3 5">DSM 6083</strain>
    </source>
</reference>
<dbReference type="InterPro" id="IPR050126">
    <property type="entry name" value="Ap4A_hydrolase"/>
</dbReference>
<evidence type="ECO:0000313" key="5">
    <source>
        <dbReference type="Proteomes" id="UP000182276"/>
    </source>
</evidence>
<dbReference type="PANTHER" id="PTHR42850:SF7">
    <property type="entry name" value="BIS(5'-NUCLEOSYL)-TETRAPHOSPHATASE PRPE [ASYMMETRICAL]"/>
    <property type="match status" value="1"/>
</dbReference>
<dbReference type="InterPro" id="IPR029052">
    <property type="entry name" value="Metallo-depent_PP-like"/>
</dbReference>
<evidence type="ECO:0000313" key="3">
    <source>
        <dbReference type="EMBL" id="SDM49439.1"/>
    </source>
</evidence>
<organism evidence="2 4">
    <name type="scientific">Stutzerimonas balearica DSM 6083</name>
    <dbReference type="NCBI Taxonomy" id="1123016"/>
    <lineage>
        <taxon>Bacteria</taxon>
        <taxon>Pseudomonadati</taxon>
        <taxon>Pseudomonadota</taxon>
        <taxon>Gammaproteobacteria</taxon>
        <taxon>Pseudomonadales</taxon>
        <taxon>Pseudomonadaceae</taxon>
        <taxon>Stutzerimonas</taxon>
    </lineage>
</organism>
<dbReference type="GeneID" id="77260528"/>
<feature type="domain" description="Calcineurin-like phosphoesterase" evidence="1">
    <location>
        <begin position="11"/>
        <end position="149"/>
    </location>
</feature>
<dbReference type="KEGG" id="pbm:CL52_11495"/>
<evidence type="ECO:0000313" key="4">
    <source>
        <dbReference type="Proteomes" id="UP000031271"/>
    </source>
</evidence>
<evidence type="ECO:0000313" key="2">
    <source>
        <dbReference type="EMBL" id="AJE15628.1"/>
    </source>
</evidence>
<dbReference type="Pfam" id="PF00149">
    <property type="entry name" value="Metallophos"/>
    <property type="match status" value="1"/>
</dbReference>
<protein>
    <submittedName>
        <fullName evidence="3">Calcineurin-like phosphoesterase</fullName>
    </submittedName>
    <submittedName>
        <fullName evidence="2">Serine/threonine protein phosphatase</fullName>
    </submittedName>
</protein>
<dbReference type="PANTHER" id="PTHR42850">
    <property type="entry name" value="METALLOPHOSPHOESTERASE"/>
    <property type="match status" value="1"/>
</dbReference>
<reference evidence="4" key="1">
    <citation type="submission" date="2014-03" db="EMBL/GenBank/DDBJ databases">
        <title>Complete genome of Pseudomonas balearica DSM 6083T, a sewage water isolate from an enrichment with 2-methylnaphthalene.</title>
        <authorList>
            <person name="Salva-Serra F."/>
            <person name="Jaen-Luchoro D."/>
            <person name="Busquets A."/>
            <person name="Pena A."/>
            <person name="Gomila M."/>
            <person name="Bosch R."/>
            <person name="Nogales B."/>
            <person name="Garcia-Valdes E."/>
            <person name="Lalucat J."/>
            <person name="Bennasar A."/>
        </authorList>
    </citation>
    <scope>NUCLEOTIDE SEQUENCE [LARGE SCALE GENOMIC DNA]</scope>
    <source>
        <strain evidence="4">DSM 6083</strain>
    </source>
</reference>
<dbReference type="Gene3D" id="3.60.21.10">
    <property type="match status" value="1"/>
</dbReference>
<dbReference type="EMBL" id="CP007511">
    <property type="protein sequence ID" value="AJE15628.1"/>
    <property type="molecule type" value="Genomic_DNA"/>
</dbReference>
<proteinExistence type="predicted"/>
<keyword evidence="5" id="KW-1185">Reference proteome</keyword>
<dbReference type="GO" id="GO:0005737">
    <property type="term" value="C:cytoplasm"/>
    <property type="evidence" value="ECO:0007669"/>
    <property type="project" value="TreeGrafter"/>
</dbReference>
<dbReference type="RefSeq" id="WP_041104948.1">
    <property type="nucleotide sequence ID" value="NZ_CP007511.1"/>
</dbReference>
<gene>
    <name evidence="2" type="ORF">CL52_11495</name>
    <name evidence="3" type="ORF">SAMN05660875_105212</name>
</gene>
<dbReference type="GO" id="GO:0016791">
    <property type="term" value="F:phosphatase activity"/>
    <property type="evidence" value="ECO:0007669"/>
    <property type="project" value="TreeGrafter"/>
</dbReference>
<sequence>MQIDPGRSYDLIGDVHGCAHALARLLEGLGYRRQGGIWRHPWRQVIFLGDIIDRGPHIREALHLVHDMVERDQALCIMGNHEFSALGWYMPAPPESGRQFVRDHSPRYAMLLGETFRQFEQHQDEWRAFRDWFYELPLFLESERFRVVHACWDTEVIEQLRPRLQEGCIDPQLLREAGNEKGFTGRAIDRLLRGTNMPLPDGLTLTSEEGFVRTFFRTKFWEENPRTYADVVFQPDALPEEAARRLLTEQQKNRLFLYGPDEPLLFIGHYWRRGRPKPIRHNLACLDYSAVKSGKLVAYRLDAENRLDPGKFVWVDVER</sequence>
<dbReference type="SUPFAM" id="SSF56300">
    <property type="entry name" value="Metallo-dependent phosphatases"/>
    <property type="match status" value="1"/>
</dbReference>
<dbReference type="InterPro" id="IPR004843">
    <property type="entry name" value="Calcineurin-like_PHP"/>
</dbReference>
<dbReference type="EMBL" id="FNHO01000005">
    <property type="protein sequence ID" value="SDM49439.1"/>
    <property type="molecule type" value="Genomic_DNA"/>
</dbReference>
<dbReference type="AlphaFoldDB" id="A0A8D3Y1N7"/>
<reference evidence="2 4" key="3">
    <citation type="journal article" name="Genome Announc.">
        <title>Complete Genome Sequence of Pseudomonas balearica DSM 6083T.</title>
        <authorList>
            <person name="Bennasar-Figueras A."/>
            <person name="Salva-Serra F."/>
            <person name="Jaen-Luchoro D."/>
            <person name="Segui C."/>
            <person name="Aliaga F."/>
            <person name="Busquets A."/>
            <person name="Gomila M."/>
            <person name="Moore E.R."/>
            <person name="Lalucat J."/>
        </authorList>
    </citation>
    <scope>NUCLEOTIDE SEQUENCE [LARGE SCALE GENOMIC DNA]</scope>
    <source>
        <strain evidence="4">DSM 6083</strain>
        <strain evidence="2">DSM6083</strain>
    </source>
</reference>
<name>A0A8D3Y1N7_9GAMM</name>
<dbReference type="Proteomes" id="UP000182276">
    <property type="component" value="Unassembled WGS sequence"/>
</dbReference>
<accession>A0A8D3Y1N7</accession>
<dbReference type="Proteomes" id="UP000031271">
    <property type="component" value="Chromosome"/>
</dbReference>